<keyword evidence="1" id="KW-0238">DNA-binding</keyword>
<comment type="caution">
    <text evidence="4">The sequence shown here is derived from an EMBL/GenBank/DDBJ whole genome shotgun (WGS) entry which is preliminary data.</text>
</comment>
<feature type="domain" description="Fork-head" evidence="3">
    <location>
        <begin position="121"/>
        <end position="227"/>
    </location>
</feature>
<evidence type="ECO:0000313" key="5">
    <source>
        <dbReference type="Proteomes" id="UP000218231"/>
    </source>
</evidence>
<evidence type="ECO:0000256" key="2">
    <source>
        <dbReference type="SAM" id="MobiDB-lite"/>
    </source>
</evidence>
<dbReference type="SMART" id="SM00339">
    <property type="entry name" value="FH"/>
    <property type="match status" value="1"/>
</dbReference>
<keyword evidence="5" id="KW-1185">Reference proteome</keyword>
<dbReference type="AlphaFoldDB" id="A0A2A2L3I2"/>
<evidence type="ECO:0000313" key="4">
    <source>
        <dbReference type="EMBL" id="PAV80821.1"/>
    </source>
</evidence>
<dbReference type="Proteomes" id="UP000218231">
    <property type="component" value="Unassembled WGS sequence"/>
</dbReference>
<evidence type="ECO:0000256" key="1">
    <source>
        <dbReference type="ARBA" id="ARBA00023125"/>
    </source>
</evidence>
<dbReference type="OrthoDB" id="5859226at2759"/>
<dbReference type="SUPFAM" id="SSF46785">
    <property type="entry name" value="Winged helix' DNA-binding domain"/>
    <property type="match status" value="1"/>
</dbReference>
<feature type="region of interest" description="Disordered" evidence="2">
    <location>
        <begin position="36"/>
        <end position="58"/>
    </location>
</feature>
<dbReference type="GO" id="GO:0003700">
    <property type="term" value="F:DNA-binding transcription factor activity"/>
    <property type="evidence" value="ECO:0007669"/>
    <property type="project" value="InterPro"/>
</dbReference>
<organism evidence="4 5">
    <name type="scientific">Diploscapter pachys</name>
    <dbReference type="NCBI Taxonomy" id="2018661"/>
    <lineage>
        <taxon>Eukaryota</taxon>
        <taxon>Metazoa</taxon>
        <taxon>Ecdysozoa</taxon>
        <taxon>Nematoda</taxon>
        <taxon>Chromadorea</taxon>
        <taxon>Rhabditida</taxon>
        <taxon>Rhabditina</taxon>
        <taxon>Rhabditomorpha</taxon>
        <taxon>Rhabditoidea</taxon>
        <taxon>Rhabditidae</taxon>
        <taxon>Diploscapter</taxon>
    </lineage>
</organism>
<dbReference type="GO" id="GO:0043565">
    <property type="term" value="F:sequence-specific DNA binding"/>
    <property type="evidence" value="ECO:0007669"/>
    <property type="project" value="InterPro"/>
</dbReference>
<proteinExistence type="predicted"/>
<dbReference type="InterPro" id="IPR036388">
    <property type="entry name" value="WH-like_DNA-bd_sf"/>
</dbReference>
<name>A0A2A2L3I2_9BILA</name>
<dbReference type="InterPro" id="IPR036390">
    <property type="entry name" value="WH_DNA-bd_sf"/>
</dbReference>
<gene>
    <name evidence="4" type="ORF">WR25_17067</name>
</gene>
<sequence length="313" mass="35086">MEDGGCLSVLLSTVASPSEEDFDLQFSLWPTCSTSASASASSSSAPTPSPSSSLDDSDSLCSIDSSDRAFDVCFPNFDFTCGTSDSDLYSSIFNDQNEQLDARNYYQTQNERATEDAESSNSTQECSMICWLFRTLLTSEYRALPLNAIFDLFERTVGREQDLGRERRLQPSRCSPRARHWRLCIRHVLLTSPVFVRVLTPNPRKDFLVISEAGNWWTVQPSVEELCAMDVLTPGPSHKCPPPVKNNSSYKVMCSLNNDWVPEKRRESTWGRRFGNKKPAGYLRQLSEPCKNYSNNSASTSSSSFLVDHEEVV</sequence>
<reference evidence="4 5" key="1">
    <citation type="journal article" date="2017" name="Curr. Biol.">
        <title>Genome architecture and evolution of a unichromosomal asexual nematode.</title>
        <authorList>
            <person name="Fradin H."/>
            <person name="Zegar C."/>
            <person name="Gutwein M."/>
            <person name="Lucas J."/>
            <person name="Kovtun M."/>
            <person name="Corcoran D."/>
            <person name="Baugh L.R."/>
            <person name="Kiontke K."/>
            <person name="Gunsalus K."/>
            <person name="Fitch D.H."/>
            <person name="Piano F."/>
        </authorList>
    </citation>
    <scope>NUCLEOTIDE SEQUENCE [LARGE SCALE GENOMIC DNA]</scope>
    <source>
        <strain evidence="4">PF1309</strain>
    </source>
</reference>
<accession>A0A2A2L3I2</accession>
<evidence type="ECO:0000259" key="3">
    <source>
        <dbReference type="SMART" id="SM00339"/>
    </source>
</evidence>
<protein>
    <recommendedName>
        <fullName evidence="3">Fork-head domain-containing protein</fullName>
    </recommendedName>
</protein>
<dbReference type="InterPro" id="IPR001766">
    <property type="entry name" value="Fork_head_dom"/>
</dbReference>
<dbReference type="Gene3D" id="1.10.10.10">
    <property type="entry name" value="Winged helix-like DNA-binding domain superfamily/Winged helix DNA-binding domain"/>
    <property type="match status" value="1"/>
</dbReference>
<dbReference type="EMBL" id="LIAE01007226">
    <property type="protein sequence ID" value="PAV80821.1"/>
    <property type="molecule type" value="Genomic_DNA"/>
</dbReference>